<evidence type="ECO:0000256" key="5">
    <source>
        <dbReference type="ARBA" id="ARBA00023180"/>
    </source>
</evidence>
<feature type="domain" description="Glucosyltransferase 24 catalytic" evidence="9">
    <location>
        <begin position="1356"/>
        <end position="1637"/>
    </location>
</feature>
<evidence type="ECO:0000259" key="9">
    <source>
        <dbReference type="Pfam" id="PF18404"/>
    </source>
</evidence>
<keyword evidence="5" id="KW-0325">Glycoprotein</keyword>
<keyword evidence="11" id="KW-1185">Reference proteome</keyword>
<dbReference type="Pfam" id="PF18404">
    <property type="entry name" value="Glyco_transf_24"/>
    <property type="match status" value="1"/>
</dbReference>
<evidence type="ECO:0000256" key="3">
    <source>
        <dbReference type="ARBA" id="ARBA00022729"/>
    </source>
</evidence>
<gene>
    <name evidence="10" type="ORF">PCOR1329_LOCUS4790</name>
</gene>
<dbReference type="Pfam" id="PF18402">
    <property type="entry name" value="Thioredoxin_14"/>
    <property type="match status" value="1"/>
</dbReference>
<dbReference type="Proteomes" id="UP001189429">
    <property type="component" value="Unassembled WGS sequence"/>
</dbReference>
<evidence type="ECO:0000256" key="2">
    <source>
        <dbReference type="ARBA" id="ARBA00004319"/>
    </source>
</evidence>
<evidence type="ECO:0000256" key="1">
    <source>
        <dbReference type="ARBA" id="ARBA00001913"/>
    </source>
</evidence>
<dbReference type="Pfam" id="PF06427">
    <property type="entry name" value="UDP-g_GGTase"/>
    <property type="match status" value="1"/>
</dbReference>
<protein>
    <recommendedName>
        <fullName evidence="12">UDP-glucose:glycoprotein glucosyltransferase</fullName>
    </recommendedName>
</protein>
<feature type="non-terminal residue" evidence="10">
    <location>
        <position position="1"/>
    </location>
</feature>
<reference evidence="10" key="1">
    <citation type="submission" date="2023-10" db="EMBL/GenBank/DDBJ databases">
        <authorList>
            <person name="Chen Y."/>
            <person name="Shah S."/>
            <person name="Dougan E. K."/>
            <person name="Thang M."/>
            <person name="Chan C."/>
        </authorList>
    </citation>
    <scope>NUCLEOTIDE SEQUENCE [LARGE SCALE GENOMIC DNA]</scope>
</reference>
<evidence type="ECO:0000256" key="6">
    <source>
        <dbReference type="SAM" id="MobiDB-lite"/>
    </source>
</evidence>
<comment type="subcellular location">
    <subcellularLocation>
        <location evidence="2">Endoplasmic reticulum lumen</location>
    </subcellularLocation>
</comment>
<dbReference type="EMBL" id="CAUYUJ010001237">
    <property type="protein sequence ID" value="CAK0794978.1"/>
    <property type="molecule type" value="Genomic_DNA"/>
</dbReference>
<dbReference type="Gene3D" id="3.90.550.10">
    <property type="entry name" value="Spore Coat Polysaccharide Biosynthesis Protein SpsA, Chain A"/>
    <property type="match status" value="1"/>
</dbReference>
<dbReference type="PANTHER" id="PTHR11226">
    <property type="entry name" value="UDP-GLUCOSE GLYCOPROTEIN:GLUCOSYLTRANSFERASE"/>
    <property type="match status" value="1"/>
</dbReference>
<dbReference type="Pfam" id="PF18401">
    <property type="entry name" value="Thioredoxin_13"/>
    <property type="match status" value="1"/>
</dbReference>
<evidence type="ECO:0008006" key="12">
    <source>
        <dbReference type="Google" id="ProtNLM"/>
    </source>
</evidence>
<feature type="region of interest" description="Disordered" evidence="6">
    <location>
        <begin position="224"/>
        <end position="255"/>
    </location>
</feature>
<dbReference type="InterPro" id="IPR029044">
    <property type="entry name" value="Nucleotide-diphossugar_trans"/>
</dbReference>
<feature type="domain" description="UGGT thioredoxin-like" evidence="7">
    <location>
        <begin position="303"/>
        <end position="395"/>
    </location>
</feature>
<feature type="compositionally biased region" description="Basic and acidic residues" evidence="6">
    <location>
        <begin position="224"/>
        <end position="244"/>
    </location>
</feature>
<sequence length="1664" mass="179392">ASFSVTAQMRSAWPATPLAAQSLEFIRDVDAAEAGAFLRALGDGSGLAASDGGLGVAEGLLRSASARSFHELLARNSYYSPRIEASRSLGRQDRRAFGSACAAGAAWALLWVAGAEAPVAACDAAALRSALGGAHPAGVVGFVPWELDLALRRGSRGCTAVVYGAVSAGGLPSLAPLLGEVDALGAASPCGAVFRHADGPAGEQSGGDVLTGYGFELAIKSSEYKTHADEKQDGEGEEAGDKGGGDGAEDGDVEAQDDKELDGPLEIDGLLLHVLLKRPKGVVRSRLWALKEQLEAERDTDTVLKAWEIKDIGLQAAAKIKSSTTPLLTLMRLSQNFPAHVAGLARNSVPESLRRGMSKLRNTIQDGGEVFSVNNRLVRPDHSDLSLFPMIKTLQPTFVGVERMVRAGASEALACEMLREGTGVSPPERLDWRSPMLPPTVYTVNRDKRAARWPLALQSMLSMFMGGLIPVRLPLYTVVFTLDPADPADLQQAAEFLESMPLPVNVHFVMLPGGARPAAAAEWDEDFLGQAPAWVASAGAEDGAAASTSDGASVAIAASFAHMLAMSPAKARKYVKALAEHAALFAEEGGRWPDTQEGVDKIRQIFVGILGVDDPEFWETVLSTATGRGSAVANATEYVASLGVPVPSFLINGKLMLKDAYEGEQGMQAIYQTIAMEQGMFQKAVYMQQLLSGDQVEGFLESQGFLSAYHADITPEVAQRGGEDGMPGHTAEVAYLQWPGEAFLAQPFLVSVELEPEGDAAPTGRLGFYHVTVLRRLGQARLLHTFASHMLRPDRAALDANKQLKVPPFASHWAPLVDAEDGGTASPALAELRACLGGALQVRADGEEATYSLNRQRLLLFKFLGQALPAALGTASDLPGERVRELCELAVEKKIDPDHRALVRGAIAAARSAEGAARLSGSPLLAAAAAAAGERGSALWVCNGRQVSLAAGGQPISARHVQALELLEAQYDVSSRGGGAAEDDEDGEAAPQSTKALFELVAEEAAAGALEVLSPQAQGLVAAIRSEALSQGGAKYTQPRQVFEIAPPAFRVQVPPARPEAASPIKVYGILDPLSPTAQSASAVLALFGMTFNAEVNLLLNPNARHSEYPLKRYYREVIRWPTRLADGRRVEEVEGFGDAGRGRAEVPLATRHTLTAAVHVMPTWLVTAQEAEHDMDNLRLVGVGDGKVCETTYELRSLYVEGQAFILGPDGWPTAPAKGLQIEVLPKGAQAAFDDTIVMGNLGYFQVRGPPGLYDVVLKQGPSNDTFEAASVKDLQVASYATPPYQVRVRTRPGRSHQDLFEEGGMQVPKASFGLSSLFGGLSSFLGESAPAPPPPPPTPKASAPTVADGVLPTIHIFSVASGHLYEKLLGIMIMSVRTKTKCPLHFWFIDQFLSPKFKEFIPKFAKKYNFGFDFVTYKWPSWLNPQSEKQRLIWAYKIQLRCRAIPPPARWRILFLDVLFPMDVPKVIFIDADQVVRADVRELWDMDLEGKVYGFTPMGNTNPDTEGFRFWKQGYWQSHLGDLNYHISALFVVDLVEFRRTSIGETLRGVYNQLSRDPNSLANLDQDLPNFAQHQIPIFSLPEEWLWCETWCSQESKARAKTIDLCQNPLTKEPKIVMAQRIISEWQGYHDEVQRFQEEVAALPEAARGAEEAPGISSKPEL</sequence>
<comment type="caution">
    <text evidence="10">The sequence shown here is derived from an EMBL/GenBank/DDBJ whole genome shotgun (WGS) entry which is preliminary data.</text>
</comment>
<dbReference type="PANTHER" id="PTHR11226:SF0">
    <property type="entry name" value="UDP-GLUCOSE:GLYCOPROTEIN GLUCOSYLTRANSFERASE"/>
    <property type="match status" value="1"/>
</dbReference>
<keyword evidence="3" id="KW-0732">Signal</keyword>
<evidence type="ECO:0000256" key="4">
    <source>
        <dbReference type="ARBA" id="ARBA00022824"/>
    </source>
</evidence>
<proteinExistence type="predicted"/>
<evidence type="ECO:0000259" key="8">
    <source>
        <dbReference type="Pfam" id="PF18402"/>
    </source>
</evidence>
<keyword evidence="4" id="KW-0256">Endoplasmic reticulum</keyword>
<evidence type="ECO:0000259" key="7">
    <source>
        <dbReference type="Pfam" id="PF18401"/>
    </source>
</evidence>
<name>A0ABN9PT28_9DINO</name>
<organism evidence="10 11">
    <name type="scientific">Prorocentrum cordatum</name>
    <dbReference type="NCBI Taxonomy" id="2364126"/>
    <lineage>
        <taxon>Eukaryota</taxon>
        <taxon>Sar</taxon>
        <taxon>Alveolata</taxon>
        <taxon>Dinophyceae</taxon>
        <taxon>Prorocentrales</taxon>
        <taxon>Prorocentraceae</taxon>
        <taxon>Prorocentrum</taxon>
    </lineage>
</organism>
<dbReference type="CDD" id="cd06432">
    <property type="entry name" value="GT8_HUGT1_C_like"/>
    <property type="match status" value="1"/>
</dbReference>
<dbReference type="InterPro" id="IPR040497">
    <property type="entry name" value="Glyco_transf_24"/>
</dbReference>
<dbReference type="SUPFAM" id="SSF53448">
    <property type="entry name" value="Nucleotide-diphospho-sugar transferases"/>
    <property type="match status" value="1"/>
</dbReference>
<dbReference type="InterPro" id="IPR009448">
    <property type="entry name" value="UDP-g_GGtrans"/>
</dbReference>
<evidence type="ECO:0000313" key="11">
    <source>
        <dbReference type="Proteomes" id="UP001189429"/>
    </source>
</evidence>
<dbReference type="InterPro" id="IPR040694">
    <property type="entry name" value="UGGT_TRXL_2"/>
</dbReference>
<comment type="cofactor">
    <cofactor evidence="1">
        <name>Ca(2+)</name>
        <dbReference type="ChEBI" id="CHEBI:29108"/>
    </cofactor>
</comment>
<accession>A0ABN9PT28</accession>
<dbReference type="InterPro" id="IPR040692">
    <property type="entry name" value="UGGT_TRXL_3"/>
</dbReference>
<evidence type="ECO:0000313" key="10">
    <source>
        <dbReference type="EMBL" id="CAK0794978.1"/>
    </source>
</evidence>
<feature type="domain" description="UGGT thioredoxin-like" evidence="8">
    <location>
        <begin position="446"/>
        <end position="703"/>
    </location>
</feature>